<dbReference type="AlphaFoldDB" id="A0A3B0VJX2"/>
<dbReference type="CDD" id="cd02440">
    <property type="entry name" value="AdoMet_MTases"/>
    <property type="match status" value="1"/>
</dbReference>
<keyword evidence="3" id="KW-0489">Methyltransferase</keyword>
<evidence type="ECO:0000256" key="1">
    <source>
        <dbReference type="ARBA" id="ARBA00022679"/>
    </source>
</evidence>
<dbReference type="HAMAP" id="MF_01590">
    <property type="entry name" value="tRNA_carboxymethyltr_CmoB"/>
    <property type="match status" value="1"/>
</dbReference>
<gene>
    <name evidence="3" type="ORF">MNBD_DELTA04-1363</name>
</gene>
<reference evidence="3" key="1">
    <citation type="submission" date="2018-06" db="EMBL/GenBank/DDBJ databases">
        <authorList>
            <person name="Zhirakovskaya E."/>
        </authorList>
    </citation>
    <scope>NUCLEOTIDE SEQUENCE</scope>
</reference>
<dbReference type="EMBL" id="UOEY01000070">
    <property type="protein sequence ID" value="VAW39332.1"/>
    <property type="molecule type" value="Genomic_DNA"/>
</dbReference>
<dbReference type="InterPro" id="IPR010017">
    <property type="entry name" value="CmoB"/>
</dbReference>
<dbReference type="Gene3D" id="3.40.50.150">
    <property type="entry name" value="Vaccinia Virus protein VP39"/>
    <property type="match status" value="1"/>
</dbReference>
<dbReference type="GO" id="GO:0008168">
    <property type="term" value="F:methyltransferase activity"/>
    <property type="evidence" value="ECO:0007669"/>
    <property type="project" value="UniProtKB-KW"/>
</dbReference>
<keyword evidence="1 3" id="KW-0808">Transferase</keyword>
<dbReference type="GO" id="GO:0002098">
    <property type="term" value="P:tRNA wobble uridine modification"/>
    <property type="evidence" value="ECO:0007669"/>
    <property type="project" value="InterPro"/>
</dbReference>
<evidence type="ECO:0000313" key="3">
    <source>
        <dbReference type="EMBL" id="VAW39332.1"/>
    </source>
</evidence>
<dbReference type="Pfam" id="PF08003">
    <property type="entry name" value="Methyltransf_9"/>
    <property type="match status" value="1"/>
</dbReference>
<dbReference type="SUPFAM" id="SSF53335">
    <property type="entry name" value="S-adenosyl-L-methionine-dependent methyltransferases"/>
    <property type="match status" value="1"/>
</dbReference>
<dbReference type="NCBIfam" id="NF011650">
    <property type="entry name" value="PRK15068.1"/>
    <property type="match status" value="1"/>
</dbReference>
<dbReference type="InterPro" id="IPR029063">
    <property type="entry name" value="SAM-dependent_MTases_sf"/>
</dbReference>
<sequence length="318" mass="37103">MSYIDLLPVTARHDELAQVRAEKRRWVGQRKNGFLRYREPSESVRHLRASWCDFSGDAVRIGRAEEIDPAERQRVLQVMRSFMPWRKGPFNVFGIDIDAEWRSERKWNRLRPELPDLADKVVADIGCNNGYYMFRMVPCRPRLVLGFEPYVQHYYTFRTLNGFAGLDNLHIDLLGVEHLNLFPECFDVIFLLGIIYHRPSPIEALRDIYAALKPGGTLILESQAIPGEEPVALFPEQTYAKVRGTWFVPTGACLRNWLKRTGFRDINLFCSHPMSGVEQRRTDWMSYESYEDFIDKERPALTIEGYPAPRRVFLKAKK</sequence>
<dbReference type="NCBIfam" id="TIGR00452">
    <property type="entry name" value="tRNA 5-methoxyuridine(34)/uridine 5-oxyacetic acid(34) synthase CmoB"/>
    <property type="match status" value="1"/>
</dbReference>
<dbReference type="GO" id="GO:0032259">
    <property type="term" value="P:methylation"/>
    <property type="evidence" value="ECO:0007669"/>
    <property type="project" value="UniProtKB-KW"/>
</dbReference>
<evidence type="ECO:0000256" key="2">
    <source>
        <dbReference type="ARBA" id="ARBA00022694"/>
    </source>
</evidence>
<accession>A0A3B0VJX2</accession>
<keyword evidence="2" id="KW-0819">tRNA processing</keyword>
<proteinExistence type="inferred from homology"/>
<protein>
    <submittedName>
        <fullName evidence="3">tRNA (Mo5U34)-methyltransferase</fullName>
    </submittedName>
</protein>
<dbReference type="InterPro" id="IPR027555">
    <property type="entry name" value="Mo5U34_MeTrfas-like"/>
</dbReference>
<organism evidence="3">
    <name type="scientific">hydrothermal vent metagenome</name>
    <dbReference type="NCBI Taxonomy" id="652676"/>
    <lineage>
        <taxon>unclassified sequences</taxon>
        <taxon>metagenomes</taxon>
        <taxon>ecological metagenomes</taxon>
    </lineage>
</organism>
<dbReference type="GO" id="GO:0016765">
    <property type="term" value="F:transferase activity, transferring alkyl or aryl (other than methyl) groups"/>
    <property type="evidence" value="ECO:0007669"/>
    <property type="project" value="InterPro"/>
</dbReference>
<name>A0A3B0VJX2_9ZZZZ</name>